<reference evidence="5" key="2">
    <citation type="submission" date="2020-10" db="UniProtKB">
        <authorList>
            <consortium name="WormBaseParasite"/>
        </authorList>
    </citation>
    <scope>IDENTIFICATION</scope>
</reference>
<dbReference type="InterPro" id="IPR036055">
    <property type="entry name" value="LDL_receptor-like_sf"/>
</dbReference>
<keyword evidence="4" id="KW-1185">Reference proteome</keyword>
<dbReference type="CDD" id="cd00112">
    <property type="entry name" value="LDLa"/>
    <property type="match status" value="1"/>
</dbReference>
<name>A0A7E4V533_PANRE</name>
<evidence type="ECO:0000313" key="4">
    <source>
        <dbReference type="Proteomes" id="UP000492821"/>
    </source>
</evidence>
<dbReference type="InterPro" id="IPR053103">
    <property type="entry name" value="IDLSRF-like_peptide"/>
</dbReference>
<reference evidence="4" key="1">
    <citation type="journal article" date="2013" name="Genetics">
        <title>The draft genome and transcriptome of Panagrellus redivivus are shaped by the harsh demands of a free-living lifestyle.</title>
        <authorList>
            <person name="Srinivasan J."/>
            <person name="Dillman A.R."/>
            <person name="Macchietto M.G."/>
            <person name="Heikkinen L."/>
            <person name="Lakso M."/>
            <person name="Fracchia K.M."/>
            <person name="Antoshechkin I."/>
            <person name="Mortazavi A."/>
            <person name="Wong G."/>
            <person name="Sternberg P.W."/>
        </authorList>
    </citation>
    <scope>NUCLEOTIDE SEQUENCE [LARGE SCALE GENOMIC DNA]</scope>
    <source>
        <strain evidence="4">MT8872</strain>
    </source>
</reference>
<evidence type="ECO:0000256" key="1">
    <source>
        <dbReference type="ARBA" id="ARBA00023157"/>
    </source>
</evidence>
<dbReference type="Proteomes" id="UP000492821">
    <property type="component" value="Unassembled WGS sequence"/>
</dbReference>
<evidence type="ECO:0000313" key="5">
    <source>
        <dbReference type="WBParaSite" id="Pan_g16716.t1"/>
    </source>
</evidence>
<accession>A0A7E4V533</accession>
<evidence type="ECO:0000256" key="3">
    <source>
        <dbReference type="SAM" id="Phobius"/>
    </source>
</evidence>
<comment type="caution">
    <text evidence="2">Lacks conserved residue(s) required for the propagation of feature annotation.</text>
</comment>
<evidence type="ECO:0000256" key="2">
    <source>
        <dbReference type="PROSITE-ProRule" id="PRU00124"/>
    </source>
</evidence>
<dbReference type="AlphaFoldDB" id="A0A7E4V533"/>
<dbReference type="PANTHER" id="PTHR20967:SF0">
    <property type="entry name" value="PROHORMONE-4"/>
    <property type="match status" value="1"/>
</dbReference>
<dbReference type="SMART" id="SM00192">
    <property type="entry name" value="LDLa"/>
    <property type="match status" value="1"/>
</dbReference>
<proteinExistence type="predicted"/>
<dbReference type="PANTHER" id="PTHR20967">
    <property type="entry name" value="PROHORMONE-4"/>
    <property type="match status" value="1"/>
</dbReference>
<dbReference type="SUPFAM" id="SSF57424">
    <property type="entry name" value="LDL receptor-like module"/>
    <property type="match status" value="1"/>
</dbReference>
<keyword evidence="1 2" id="KW-1015">Disulfide bond</keyword>
<dbReference type="PROSITE" id="PS50068">
    <property type="entry name" value="LDLRA_2"/>
    <property type="match status" value="1"/>
</dbReference>
<feature type="disulfide bond" evidence="2">
    <location>
        <begin position="94"/>
        <end position="112"/>
    </location>
</feature>
<dbReference type="Pfam" id="PF00057">
    <property type="entry name" value="Ldl_recept_a"/>
    <property type="match status" value="1"/>
</dbReference>
<sequence length="236" mass="25489">MITPKIQSNHNPFRHRTVSSTTITRYWALGTSDDPGGGEVKSRMTTSRSLLVCVLCCCFLALEAFSIRDLIKGAKRTGAINEPMPCPTWHPFQCPNGDCVPIKYLCDGSADCGDGFDENPQMCTAATRPPVEETASFLKALIQAHGDDFFVKLFGPKAKSKLSGMGGVDQVAVALSQSPTAEAFGSEMKLTEDELMKMMSVMDAITSGAGGSTDLSANESADFRFFAQKLRETGFF</sequence>
<dbReference type="InterPro" id="IPR002172">
    <property type="entry name" value="LDrepeatLR_classA_rpt"/>
</dbReference>
<protein>
    <submittedName>
        <fullName evidence="5">Prohormone-4</fullName>
    </submittedName>
</protein>
<feature type="transmembrane region" description="Helical" evidence="3">
    <location>
        <begin position="49"/>
        <end position="67"/>
    </location>
</feature>
<keyword evidence="3" id="KW-0812">Transmembrane</keyword>
<keyword evidence="3" id="KW-0472">Membrane</keyword>
<dbReference type="Gene3D" id="4.10.400.10">
    <property type="entry name" value="Low-density Lipoprotein Receptor"/>
    <property type="match status" value="1"/>
</dbReference>
<dbReference type="WBParaSite" id="Pan_g16716.t1">
    <property type="protein sequence ID" value="Pan_g16716.t1"/>
    <property type="gene ID" value="Pan_g16716"/>
</dbReference>
<organism evidence="4 5">
    <name type="scientific">Panagrellus redivivus</name>
    <name type="common">Microworm</name>
    <dbReference type="NCBI Taxonomy" id="6233"/>
    <lineage>
        <taxon>Eukaryota</taxon>
        <taxon>Metazoa</taxon>
        <taxon>Ecdysozoa</taxon>
        <taxon>Nematoda</taxon>
        <taxon>Chromadorea</taxon>
        <taxon>Rhabditida</taxon>
        <taxon>Tylenchina</taxon>
        <taxon>Panagrolaimomorpha</taxon>
        <taxon>Panagrolaimoidea</taxon>
        <taxon>Panagrolaimidae</taxon>
        <taxon>Panagrellus</taxon>
    </lineage>
</organism>
<keyword evidence="3" id="KW-1133">Transmembrane helix</keyword>